<evidence type="ECO:0000256" key="1">
    <source>
        <dbReference type="SAM" id="MobiDB-lite"/>
    </source>
</evidence>
<dbReference type="RefSeq" id="WP_184438224.1">
    <property type="nucleotide sequence ID" value="NZ_JACIGI010000073.1"/>
</dbReference>
<dbReference type="EMBL" id="JACIGI010000073">
    <property type="protein sequence ID" value="MBB4287961.1"/>
    <property type="molecule type" value="Genomic_DNA"/>
</dbReference>
<name>A0A7W6S312_9PROT</name>
<evidence type="ECO:0000313" key="2">
    <source>
        <dbReference type="EMBL" id="MBB4287961.1"/>
    </source>
</evidence>
<gene>
    <name evidence="2" type="ORF">GGD88_003729</name>
</gene>
<evidence type="ECO:0008006" key="4">
    <source>
        <dbReference type="Google" id="ProtNLM"/>
    </source>
</evidence>
<comment type="caution">
    <text evidence="2">The sequence shown here is derived from an EMBL/GenBank/DDBJ whole genome shotgun (WGS) entry which is preliminary data.</text>
</comment>
<keyword evidence="3" id="KW-1185">Reference proteome</keyword>
<feature type="compositionally biased region" description="Basic and acidic residues" evidence="1">
    <location>
        <begin position="169"/>
        <end position="185"/>
    </location>
</feature>
<evidence type="ECO:0000313" key="3">
    <source>
        <dbReference type="Proteomes" id="UP000555728"/>
    </source>
</evidence>
<sequence length="235" mass="24918">MLDLNDAGPQMAPAGDLIPDGTFVKVRMTLRPGGVDGPTPDDRGLLKASQNSDVKMLDCEFTVVGGRFDRRKVWQHLTVAGGKADANGQSIGWTITKSTIRAMIESALAIDPKDESAAAKQKRTLPSLKALDGITFYARIMVEPASSAQYKDQNKLANVVVPGDPEYDPLTRGEEVAARPVDAKPRQPKTTQPQGNGWGNTAAPQQDAPPAWQTPAAPTQGGAPAAAGGQKPNWL</sequence>
<organism evidence="2 3">
    <name type="scientific">Roseospira goensis</name>
    <dbReference type="NCBI Taxonomy" id="391922"/>
    <lineage>
        <taxon>Bacteria</taxon>
        <taxon>Pseudomonadati</taxon>
        <taxon>Pseudomonadota</taxon>
        <taxon>Alphaproteobacteria</taxon>
        <taxon>Rhodospirillales</taxon>
        <taxon>Rhodospirillaceae</taxon>
        <taxon>Roseospira</taxon>
    </lineage>
</organism>
<accession>A0A7W6S312</accession>
<feature type="compositionally biased region" description="Low complexity" evidence="1">
    <location>
        <begin position="201"/>
        <end position="235"/>
    </location>
</feature>
<feature type="region of interest" description="Disordered" evidence="1">
    <location>
        <begin position="166"/>
        <end position="235"/>
    </location>
</feature>
<dbReference type="AlphaFoldDB" id="A0A7W6S312"/>
<reference evidence="2 3" key="1">
    <citation type="submission" date="2020-08" db="EMBL/GenBank/DDBJ databases">
        <title>Genome sequencing of Purple Non-Sulfur Bacteria from various extreme environments.</title>
        <authorList>
            <person name="Mayer M."/>
        </authorList>
    </citation>
    <scope>NUCLEOTIDE SEQUENCE [LARGE SCALE GENOMIC DNA]</scope>
    <source>
        <strain evidence="2 3">JA135</strain>
    </source>
</reference>
<protein>
    <recommendedName>
        <fullName evidence="4">DUF669 domain-containing protein</fullName>
    </recommendedName>
</protein>
<dbReference type="Proteomes" id="UP000555728">
    <property type="component" value="Unassembled WGS sequence"/>
</dbReference>
<proteinExistence type="predicted"/>